<dbReference type="EMBL" id="JAGUCN010000017">
    <property type="protein sequence ID" value="MBS2212663.1"/>
    <property type="molecule type" value="Genomic_DNA"/>
</dbReference>
<name>A0ABS5KDU2_9BACT</name>
<proteinExistence type="predicted"/>
<evidence type="ECO:0000313" key="6">
    <source>
        <dbReference type="Proteomes" id="UP000721861"/>
    </source>
</evidence>
<feature type="domain" description="Glycosyl hydrolase family 95 catalytic" evidence="4">
    <location>
        <begin position="301"/>
        <end position="594"/>
    </location>
</feature>
<dbReference type="Pfam" id="PF22124">
    <property type="entry name" value="Glyco_hydro_95_cat"/>
    <property type="match status" value="1"/>
</dbReference>
<protein>
    <recommendedName>
        <fullName evidence="7">DUF5703 domain-containing protein</fullName>
    </recommendedName>
</protein>
<dbReference type="InterPro" id="IPR012341">
    <property type="entry name" value="6hp_glycosidase-like_sf"/>
</dbReference>
<dbReference type="Pfam" id="PF18961">
    <property type="entry name" value="DUF5703_N"/>
    <property type="match status" value="1"/>
</dbReference>
<evidence type="ECO:0000259" key="2">
    <source>
        <dbReference type="Pfam" id="PF18961"/>
    </source>
</evidence>
<feature type="chain" id="PRO_5045324206" description="DUF5703 domain-containing protein" evidence="1">
    <location>
        <begin position="19"/>
        <end position="837"/>
    </location>
</feature>
<dbReference type="RefSeq" id="WP_212229436.1">
    <property type="nucleotide sequence ID" value="NZ_JAGUCN010000017.1"/>
</dbReference>
<dbReference type="PANTHER" id="PTHR31084:SF19">
    <property type="entry name" value="GLYCOSYL HYDROLASE FAMILY 95 N-TERMINAL DOMAIN-CONTAINING PROTEIN"/>
    <property type="match status" value="1"/>
</dbReference>
<evidence type="ECO:0000313" key="5">
    <source>
        <dbReference type="EMBL" id="MBS2212663.1"/>
    </source>
</evidence>
<evidence type="ECO:0008006" key="7">
    <source>
        <dbReference type="Google" id="ProtNLM"/>
    </source>
</evidence>
<accession>A0ABS5KDU2</accession>
<dbReference type="Proteomes" id="UP000721861">
    <property type="component" value="Unassembled WGS sequence"/>
</dbReference>
<comment type="caution">
    <text evidence="5">The sequence shown here is derived from an EMBL/GenBank/DDBJ whole genome shotgun (WGS) entry which is preliminary data.</text>
</comment>
<dbReference type="SUPFAM" id="SSF48208">
    <property type="entry name" value="Six-hairpin glycosidases"/>
    <property type="match status" value="1"/>
</dbReference>
<keyword evidence="1" id="KW-0732">Signal</keyword>
<dbReference type="Gene3D" id="1.50.10.10">
    <property type="match status" value="1"/>
</dbReference>
<evidence type="ECO:0000256" key="1">
    <source>
        <dbReference type="SAM" id="SignalP"/>
    </source>
</evidence>
<evidence type="ECO:0000259" key="3">
    <source>
        <dbReference type="Pfam" id="PF21307"/>
    </source>
</evidence>
<dbReference type="PANTHER" id="PTHR31084">
    <property type="entry name" value="ALPHA-L-FUCOSIDASE 2"/>
    <property type="match status" value="1"/>
</dbReference>
<dbReference type="Gene3D" id="2.60.40.1180">
    <property type="entry name" value="Golgi alpha-mannosidase II"/>
    <property type="match status" value="1"/>
</dbReference>
<feature type="domain" description="Alpha fucosidase A-like C-terminal" evidence="3">
    <location>
        <begin position="704"/>
        <end position="801"/>
    </location>
</feature>
<evidence type="ECO:0000259" key="4">
    <source>
        <dbReference type="Pfam" id="PF22124"/>
    </source>
</evidence>
<keyword evidence="6" id="KW-1185">Reference proteome</keyword>
<dbReference type="InterPro" id="IPR054363">
    <property type="entry name" value="GH95_cat"/>
</dbReference>
<organism evidence="5 6">
    <name type="scientific">Carboxylicivirga mesophila</name>
    <dbReference type="NCBI Taxonomy" id="1166478"/>
    <lineage>
        <taxon>Bacteria</taxon>
        <taxon>Pseudomonadati</taxon>
        <taxon>Bacteroidota</taxon>
        <taxon>Bacteroidia</taxon>
        <taxon>Marinilabiliales</taxon>
        <taxon>Marinilabiliaceae</taxon>
        <taxon>Carboxylicivirga</taxon>
    </lineage>
</organism>
<dbReference type="Gene3D" id="2.70.98.50">
    <property type="entry name" value="putative glycoside hydrolase family protein from bacillus halodurans"/>
    <property type="match status" value="1"/>
</dbReference>
<dbReference type="InterPro" id="IPR043757">
    <property type="entry name" value="DUF5703_N"/>
</dbReference>
<dbReference type="InterPro" id="IPR013780">
    <property type="entry name" value="Glyco_hydro_b"/>
</dbReference>
<sequence length="837" mass="94797">MRLSFLVVSLLISTIACTQETDLIFKVDSKTYLDKHDIVYKTPAYEGFEGLPIGNGDLGGMVWSSKNGLEIQINKNDLFDQANEEAGATLRGGARLSIDFGAPVFDWLYLDDYDGRLSLKNAEVTMRSLTPFGQSDVTTWVSADKNVWFVELKSVNKNHKQTKIKAALERIGSRAFPGWYGGYTKNTDIGIGNTESMIIGKDIVLEEHLDGLDFTVACRLLGTPAQAELISSNKAELGTGLNEAHTITLMVALVTSNESDAPTKEAVRLLDEVEKVGVDQDKQAHQNWWKSFWDKSFVHIDEDYFENIYYLRRYLMGSSSRGKYPVVFNGGLWTWNHDVRNWVTPHHWNTQQQYWGLAAQNDCELMLPYVDTYFRLMPQAEKHAKRRGADNAVLWSEAHDFFGNMAFWNRGDMINNFTPASQIAGFFWQYFQYTCDTTFLEQKAYPFLKKTAEFYVETLQWDASKQEFFIFPSQPYESPRTNEVKNSITDRNMMLSVMSACIESAGILKVDADKVKGWEHIINHLWPIPFREEPGVGEVMQLGYNPDGSIYPAQEEYGSWTNHFSANTSLVFPANQIGIEDKGSREYNAAVNVVKHHAPFVNAISPDPIVSARLGLGDVAVERLTNQVRRLQHFPQGLFYNIDHWYYLSLYADSVTTPDITVQRDYIYDKRCKYEKGHPTEPFIQCGLEPMSIFASTINEMLLQSNEGAIRVFPAVPEGWSPAFKLLAQGGFLVASELNKSGVVSGIEIESQKGNRCRVVNPWSNKVVTVTRLRHDGRKIKSEKLKGGVIEFETQKGATYLLLPQGEKLTNITTYMSESNSGLKVFKEASIGKERNY</sequence>
<dbReference type="PROSITE" id="PS51257">
    <property type="entry name" value="PROKAR_LIPOPROTEIN"/>
    <property type="match status" value="1"/>
</dbReference>
<gene>
    <name evidence="5" type="ORF">KEM09_14690</name>
</gene>
<dbReference type="InterPro" id="IPR049053">
    <property type="entry name" value="AFCA-like_C"/>
</dbReference>
<feature type="domain" description="DUF5703" evidence="2">
    <location>
        <begin position="39"/>
        <end position="169"/>
    </location>
</feature>
<dbReference type="InterPro" id="IPR008928">
    <property type="entry name" value="6-hairpin_glycosidase_sf"/>
</dbReference>
<dbReference type="Pfam" id="PF21307">
    <property type="entry name" value="Glyco_hydro_95_C"/>
    <property type="match status" value="1"/>
</dbReference>
<feature type="signal peptide" evidence="1">
    <location>
        <begin position="1"/>
        <end position="18"/>
    </location>
</feature>
<reference evidence="5 6" key="1">
    <citation type="journal article" date="2014" name="Int. J. Syst. Evol. Microbiol.">
        <title>Carboxylicivirga gen. nov. in the family Marinilabiliaceae with two novel species, Carboxylicivirga mesophila sp. nov. and Carboxylicivirga taeanensis sp. nov., and reclassification of Cytophaga fermentans as Saccharicrinis fermentans gen. nov., comb. nov.</title>
        <authorList>
            <person name="Yang S.H."/>
            <person name="Seo H.S."/>
            <person name="Woo J.H."/>
            <person name="Oh H.M."/>
            <person name="Jang H."/>
            <person name="Lee J.H."/>
            <person name="Kim S.J."/>
            <person name="Kwon K.K."/>
        </authorList>
    </citation>
    <scope>NUCLEOTIDE SEQUENCE [LARGE SCALE GENOMIC DNA]</scope>
    <source>
        <strain evidence="5 6">JCM 18290</strain>
    </source>
</reference>